<reference evidence="2" key="1">
    <citation type="journal article" date="2016" name="Nature">
        <title>Genome evolution in the allotetraploid frog Xenopus laevis.</title>
        <authorList>
            <person name="Session A.M."/>
            <person name="Uno Y."/>
            <person name="Kwon T."/>
            <person name="Chapman J.A."/>
            <person name="Toyoda A."/>
            <person name="Takahashi S."/>
            <person name="Fukui A."/>
            <person name="Hikosaka A."/>
            <person name="Suzuki A."/>
            <person name="Kondo M."/>
            <person name="van Heeringen S.J."/>
            <person name="Quigley I."/>
            <person name="Heinz S."/>
            <person name="Ogino H."/>
            <person name="Ochi H."/>
            <person name="Hellsten U."/>
            <person name="Lyons J.B."/>
            <person name="Simakov O."/>
            <person name="Putnam N."/>
            <person name="Stites J."/>
            <person name="Kuroki Y."/>
            <person name="Tanaka T."/>
            <person name="Michiue T."/>
            <person name="Watanabe M."/>
            <person name="Bogdanovic O."/>
            <person name="Lister R."/>
            <person name="Georgiou G."/>
            <person name="Paranjpe S.S."/>
            <person name="van Kruijsbergen I."/>
            <person name="Shu S."/>
            <person name="Carlson J."/>
            <person name="Kinoshita T."/>
            <person name="Ohta Y."/>
            <person name="Mawaribuchi S."/>
            <person name="Jenkins J."/>
            <person name="Grimwood J."/>
            <person name="Schmutz J."/>
            <person name="Mitros T."/>
            <person name="Mozaffari S.V."/>
            <person name="Suzuki Y."/>
            <person name="Haramoto Y."/>
            <person name="Yamamoto T.S."/>
            <person name="Takagi C."/>
            <person name="Heald R."/>
            <person name="Miller K."/>
            <person name="Haudenschild C."/>
            <person name="Kitzman J."/>
            <person name="Nakayama T."/>
            <person name="Izutsu Y."/>
            <person name="Robert J."/>
            <person name="Fortriede J."/>
            <person name="Burns K."/>
            <person name="Lotay V."/>
            <person name="Karimi K."/>
            <person name="Yasuoka Y."/>
            <person name="Dichmann D.S."/>
            <person name="Flajnik M.F."/>
            <person name="Houston D.W."/>
            <person name="Shendure J."/>
            <person name="DuPasquier L."/>
            <person name="Vize P.D."/>
            <person name="Zorn A.M."/>
            <person name="Ito M."/>
            <person name="Marcotte E.M."/>
            <person name="Wallingford J.B."/>
            <person name="Ito Y."/>
            <person name="Asashima M."/>
            <person name="Ueno N."/>
            <person name="Matsuda Y."/>
            <person name="Veenstra G.J."/>
            <person name="Fujiyama A."/>
            <person name="Harland R.M."/>
            <person name="Taira M."/>
            <person name="Rokhsar D.S."/>
        </authorList>
    </citation>
    <scope>NUCLEOTIDE SEQUENCE [LARGE SCALE GENOMIC DNA]</scope>
    <source>
        <strain evidence="2">J</strain>
    </source>
</reference>
<dbReference type="EMBL" id="CM004470">
    <property type="protein sequence ID" value="OCT90953.1"/>
    <property type="molecule type" value="Genomic_DNA"/>
</dbReference>
<evidence type="ECO:0000313" key="2">
    <source>
        <dbReference type="Proteomes" id="UP000694892"/>
    </source>
</evidence>
<accession>A0A974DFI0</accession>
<name>A0A974DFI0_XENLA</name>
<dbReference type="Proteomes" id="UP000694892">
    <property type="component" value="Chromosome 3L"/>
</dbReference>
<proteinExistence type="predicted"/>
<protein>
    <submittedName>
        <fullName evidence="1">Uncharacterized protein</fullName>
    </submittedName>
</protein>
<gene>
    <name evidence="1" type="ORF">XELAEV_18019572mg</name>
</gene>
<sequence>MSTGHFSGFVSITCYIASGVTTSSADNVPTAVIVVHNPVRIPSFLLCETSSRLTPTQSGKCHQGRCLGFCGI</sequence>
<dbReference type="AlphaFoldDB" id="A0A974DFI0"/>
<organism evidence="1 2">
    <name type="scientific">Xenopus laevis</name>
    <name type="common">African clawed frog</name>
    <dbReference type="NCBI Taxonomy" id="8355"/>
    <lineage>
        <taxon>Eukaryota</taxon>
        <taxon>Metazoa</taxon>
        <taxon>Chordata</taxon>
        <taxon>Craniata</taxon>
        <taxon>Vertebrata</taxon>
        <taxon>Euteleostomi</taxon>
        <taxon>Amphibia</taxon>
        <taxon>Batrachia</taxon>
        <taxon>Anura</taxon>
        <taxon>Pipoidea</taxon>
        <taxon>Pipidae</taxon>
        <taxon>Xenopodinae</taxon>
        <taxon>Xenopus</taxon>
        <taxon>Xenopus</taxon>
    </lineage>
</organism>
<evidence type="ECO:0000313" key="1">
    <source>
        <dbReference type="EMBL" id="OCT90953.1"/>
    </source>
</evidence>